<feature type="region of interest" description="Disordered" evidence="4">
    <location>
        <begin position="254"/>
        <end position="279"/>
    </location>
</feature>
<dbReference type="Pfam" id="PF01388">
    <property type="entry name" value="ARID"/>
    <property type="match status" value="1"/>
</dbReference>
<dbReference type="PANTHER" id="PTHR13964">
    <property type="entry name" value="RBP-RELATED"/>
    <property type="match status" value="1"/>
</dbReference>
<dbReference type="AlphaFoldDB" id="A0A8J9ZTS5"/>
<evidence type="ECO:0000256" key="3">
    <source>
        <dbReference type="ARBA" id="ARBA00023242"/>
    </source>
</evidence>
<evidence type="ECO:0000313" key="6">
    <source>
        <dbReference type="EMBL" id="CAH1259337.1"/>
    </source>
</evidence>
<evidence type="ECO:0000256" key="2">
    <source>
        <dbReference type="ARBA" id="ARBA00023163"/>
    </source>
</evidence>
<dbReference type="SUPFAM" id="SSF46774">
    <property type="entry name" value="ARID-like"/>
    <property type="match status" value="1"/>
</dbReference>
<dbReference type="EMBL" id="OV696688">
    <property type="protein sequence ID" value="CAH1259337.1"/>
    <property type="molecule type" value="Genomic_DNA"/>
</dbReference>
<evidence type="ECO:0000256" key="1">
    <source>
        <dbReference type="ARBA" id="ARBA00023015"/>
    </source>
</evidence>
<keyword evidence="7" id="KW-1185">Reference proteome</keyword>
<feature type="compositionally biased region" description="Polar residues" evidence="4">
    <location>
        <begin position="972"/>
        <end position="995"/>
    </location>
</feature>
<accession>A0A8J9ZTS5</accession>
<protein>
    <submittedName>
        <fullName evidence="6">ARID5B protein</fullName>
    </submittedName>
</protein>
<reference evidence="6" key="1">
    <citation type="submission" date="2022-01" db="EMBL/GenBank/DDBJ databases">
        <authorList>
            <person name="Braso-Vives M."/>
        </authorList>
    </citation>
    <scope>NUCLEOTIDE SEQUENCE</scope>
</reference>
<dbReference type="Gene3D" id="1.10.150.60">
    <property type="entry name" value="ARID DNA-binding domain"/>
    <property type="match status" value="1"/>
</dbReference>
<dbReference type="FunFam" id="1.10.150.60:FF:000015">
    <property type="entry name" value="AT-rich interactive domain-containing protein 5B"/>
    <property type="match status" value="1"/>
</dbReference>
<feature type="region of interest" description="Disordered" evidence="4">
    <location>
        <begin position="399"/>
        <end position="418"/>
    </location>
</feature>
<dbReference type="GO" id="GO:0005634">
    <property type="term" value="C:nucleus"/>
    <property type="evidence" value="ECO:0007669"/>
    <property type="project" value="TreeGrafter"/>
</dbReference>
<keyword evidence="3" id="KW-0539">Nucleus</keyword>
<feature type="region of interest" description="Disordered" evidence="4">
    <location>
        <begin position="968"/>
        <end position="1006"/>
    </location>
</feature>
<evidence type="ECO:0000313" key="7">
    <source>
        <dbReference type="Proteomes" id="UP000838412"/>
    </source>
</evidence>
<sequence length="1121" mass="124414">MNMSLMQWVGSSCGQHGPYTFYKAFRFSHEGKPRILSLGEFFFLRYEPEAPLCLGELQLLWEDHNNQQLLSSSRLYFLPEDTPQGRDEEHGQHEVVAVSQKLILRVQDLASWTCSGKNWPHGLVVLPEDTGKVPSAGSLAERIQRFSLNGTLNISDVQKERQEIGAQSDDEPSMVVLSYPRYCRFRAIKRRLAAVANPWLRSKLSAALGGFSVTRKTHLMYCQDSFHHHDLYDHPHICDELVINFAAPNLKGRPRKKHRLKLKHKDGEKHVLSGEGRGLKGKGHWEGKLLLKAEGNNRTRKQVDREEEAVMLTQLFKFMKDRGTPISRIPSLGFKQIDLYLFFSLAQKIGGYEKITEKRMWKHIYDKLGGNPGSTSAATCTRRHYEKLLMPFERYLRGEKDIPPPPIKHRARKQKDAEEKAVRAKIKDLIKKNEEKQPGESLADTVSVLASTMENSQPRSKATVATSNAVSVSGARGKEPLVKLSIPSIKPSVNPTPLSTHTRKPMQAVSASGSPHVVAIEIQRPGVAPPPLTSATRKAQPLPANWDVIRGRSTAPLQPSQAVAPLQKSNCPPANISVNNSEKAASAYVSSREHVPVSTTSKSVPTLSDSELVLELTTKKDSQGSLVEGKVVTTPNSHLQEERRLNVPVKPLYPPPPLIKDGNRLSAAHAEIKPESAAHIPVKSSPAVTNPAPGSVVKVFVPERRQANAPEVKVNPTRSTRSPPVSRSESVNSRPSVIQHTQKVKPASAIHPDDLILRQMSQQHDHDQHQKLMRPSNSMTGHKRTLPPTEQLERHYMSQLLAAQAMAGQLELEAYYPLAKRPRVDSPSFGKENADAKYYSHKFQTFFPEDKGAQSEGLQPGRSSRSAIDDSDQPTDLSLPKSKVSEESSSRPVANDNREVDQLGNNLRDLSALQEGLPANLSHKLKSETGRSGGEAMAGLSKVTVSIPGGKHEDRRPAHTKTVVSVPPSVILPTSPSKTMSSVSRPHTESTSSHPQIVIPDYNPNLPRRMDVRDGLPHVMITDYNPNLPKAPLLMPEYSPHLHSPPYAHPHLLMHSPQGQVQLSSHPASVYAGHFHSAAMYEEMLRQHLIGTHAYPMQLPHPSMFPHLPEGSFPPHMYHSN</sequence>
<feature type="compositionally biased region" description="Low complexity" evidence="4">
    <location>
        <begin position="715"/>
        <end position="736"/>
    </location>
</feature>
<organism evidence="6 7">
    <name type="scientific">Branchiostoma lanceolatum</name>
    <name type="common">Common lancelet</name>
    <name type="synonym">Amphioxus lanceolatum</name>
    <dbReference type="NCBI Taxonomy" id="7740"/>
    <lineage>
        <taxon>Eukaryota</taxon>
        <taxon>Metazoa</taxon>
        <taxon>Chordata</taxon>
        <taxon>Cephalochordata</taxon>
        <taxon>Leptocardii</taxon>
        <taxon>Amphioxiformes</taxon>
        <taxon>Branchiostomatidae</taxon>
        <taxon>Branchiostoma</taxon>
    </lineage>
</organism>
<dbReference type="CDD" id="cd16869">
    <property type="entry name" value="ARID_ARID5"/>
    <property type="match status" value="1"/>
</dbReference>
<gene>
    <name evidence="6" type="primary">ARID5B</name>
    <name evidence="6" type="ORF">BLAG_LOCUS16670</name>
</gene>
<dbReference type="Proteomes" id="UP000838412">
    <property type="component" value="Chromosome 3"/>
</dbReference>
<dbReference type="InterPro" id="IPR036431">
    <property type="entry name" value="ARID_dom_sf"/>
</dbReference>
<keyword evidence="2" id="KW-0804">Transcription</keyword>
<proteinExistence type="predicted"/>
<feature type="region of interest" description="Disordered" evidence="4">
    <location>
        <begin position="707"/>
        <end position="746"/>
    </location>
</feature>
<dbReference type="SMART" id="SM01014">
    <property type="entry name" value="ARID"/>
    <property type="match status" value="1"/>
</dbReference>
<dbReference type="InterPro" id="IPR051232">
    <property type="entry name" value="ARID/SWI1_ChromRemod"/>
</dbReference>
<feature type="region of interest" description="Disordered" evidence="4">
    <location>
        <begin position="849"/>
        <end position="901"/>
    </location>
</feature>
<dbReference type="PROSITE" id="PS51011">
    <property type="entry name" value="ARID"/>
    <property type="match status" value="1"/>
</dbReference>
<feature type="domain" description="ARID" evidence="5">
    <location>
        <begin position="305"/>
        <end position="397"/>
    </location>
</feature>
<dbReference type="InterPro" id="IPR001606">
    <property type="entry name" value="ARID_dom"/>
</dbReference>
<dbReference type="PANTHER" id="PTHR13964:SF44">
    <property type="entry name" value="ARID DOMAIN-CONTAINING PROTEIN"/>
    <property type="match status" value="1"/>
</dbReference>
<name>A0A8J9ZTS5_BRALA</name>
<dbReference type="OrthoDB" id="1938591at2759"/>
<dbReference type="GO" id="GO:0006357">
    <property type="term" value="P:regulation of transcription by RNA polymerase II"/>
    <property type="evidence" value="ECO:0007669"/>
    <property type="project" value="TreeGrafter"/>
</dbReference>
<feature type="compositionally biased region" description="Basic residues" evidence="4">
    <location>
        <begin position="254"/>
        <end position="264"/>
    </location>
</feature>
<keyword evidence="1" id="KW-0805">Transcription regulation</keyword>
<evidence type="ECO:0000256" key="4">
    <source>
        <dbReference type="SAM" id="MobiDB-lite"/>
    </source>
</evidence>
<dbReference type="GO" id="GO:0000976">
    <property type="term" value="F:transcription cis-regulatory region binding"/>
    <property type="evidence" value="ECO:0007669"/>
    <property type="project" value="TreeGrafter"/>
</dbReference>
<dbReference type="SMART" id="SM00501">
    <property type="entry name" value="BRIGHT"/>
    <property type="match status" value="1"/>
</dbReference>
<evidence type="ECO:0000259" key="5">
    <source>
        <dbReference type="PROSITE" id="PS51011"/>
    </source>
</evidence>